<evidence type="ECO:0000256" key="5">
    <source>
        <dbReference type="ARBA" id="ARBA00023015"/>
    </source>
</evidence>
<dbReference type="OrthoDB" id="1405595at2759"/>
<dbReference type="CDD" id="cd00067">
    <property type="entry name" value="GAL4"/>
    <property type="match status" value="1"/>
</dbReference>
<gene>
    <name evidence="12" type="ORF">BO83DRAFT_378746</name>
</gene>
<evidence type="ECO:0000256" key="8">
    <source>
        <dbReference type="ARBA" id="ARBA00023242"/>
    </source>
</evidence>
<keyword evidence="6" id="KW-0238">DNA-binding</keyword>
<evidence type="ECO:0000256" key="2">
    <source>
        <dbReference type="ARBA" id="ARBA00022737"/>
    </source>
</evidence>
<dbReference type="Pfam" id="PF00172">
    <property type="entry name" value="Zn_clus"/>
    <property type="match status" value="1"/>
</dbReference>
<dbReference type="PROSITE" id="PS00028">
    <property type="entry name" value="ZINC_FINGER_C2H2_1"/>
    <property type="match status" value="2"/>
</dbReference>
<dbReference type="Gene3D" id="4.10.240.10">
    <property type="entry name" value="Zn(2)-C6 fungal-type DNA-binding domain"/>
    <property type="match status" value="1"/>
</dbReference>
<dbReference type="AlphaFoldDB" id="A0A317VHY8"/>
<keyword evidence="2" id="KW-0677">Repeat</keyword>
<dbReference type="PROSITE" id="PS50048">
    <property type="entry name" value="ZN2_CY6_FUNGAL_2"/>
    <property type="match status" value="1"/>
</dbReference>
<dbReference type="PANTHER" id="PTHR47660">
    <property type="entry name" value="TRANSCRIPTION FACTOR WITH C2H2 AND ZN(2)-CYS(6) DNA BINDING DOMAIN (EUROFUNG)-RELATED-RELATED"/>
    <property type="match status" value="1"/>
</dbReference>
<evidence type="ECO:0000256" key="1">
    <source>
        <dbReference type="ARBA" id="ARBA00022723"/>
    </source>
</evidence>
<evidence type="ECO:0000256" key="9">
    <source>
        <dbReference type="PROSITE-ProRule" id="PRU00042"/>
    </source>
</evidence>
<dbReference type="Gene3D" id="3.30.160.60">
    <property type="entry name" value="Classic Zinc Finger"/>
    <property type="match status" value="1"/>
</dbReference>
<dbReference type="SUPFAM" id="SSF57701">
    <property type="entry name" value="Zn2/Cys6 DNA-binding domain"/>
    <property type="match status" value="1"/>
</dbReference>
<dbReference type="GO" id="GO:0000981">
    <property type="term" value="F:DNA-binding transcription factor activity, RNA polymerase II-specific"/>
    <property type="evidence" value="ECO:0007669"/>
    <property type="project" value="InterPro"/>
</dbReference>
<dbReference type="PROSITE" id="PS50157">
    <property type="entry name" value="ZINC_FINGER_C2H2_2"/>
    <property type="match status" value="2"/>
</dbReference>
<keyword evidence="7" id="KW-0804">Transcription</keyword>
<keyword evidence="4" id="KW-0862">Zinc</keyword>
<dbReference type="GO" id="GO:0009893">
    <property type="term" value="P:positive regulation of metabolic process"/>
    <property type="evidence" value="ECO:0007669"/>
    <property type="project" value="UniProtKB-ARBA"/>
</dbReference>
<evidence type="ECO:0000259" key="10">
    <source>
        <dbReference type="PROSITE" id="PS50048"/>
    </source>
</evidence>
<dbReference type="SMART" id="SM00066">
    <property type="entry name" value="GAL4"/>
    <property type="match status" value="1"/>
</dbReference>
<evidence type="ECO:0000259" key="11">
    <source>
        <dbReference type="PROSITE" id="PS50157"/>
    </source>
</evidence>
<evidence type="ECO:0000313" key="12">
    <source>
        <dbReference type="EMBL" id="PWY72801.1"/>
    </source>
</evidence>
<sequence length="850" mass="96646">MADLPQQSLTCYQNDPPCFYSPSSLNEVSLPPRRYNCSVCSASFRRREHFERHLQSHSKSKNFKCDTCDKRFTRRDTLQRHSAIHGQVPAKVRKPSTRAPLACLNCVKSKQRCSGSQPCDRCNHRNWPCQFPGGSTTFPETIEQTMMNSNNQMNSLNHGYKPSLASAISPMSTSYSDPRSLGSVSLLEGPCAEPAVSNQPERTIQDDDTASLFESFLLWPLDDTIDHNTMPGDSTRPLMIPRPPGIIAQPPSISHGGRTGVINASQVVSGHHTEDTGPRSSDQSDVYVQGIDLTEEDRDILISEDYAHVPRPSNETYERMRALYAEVRQYSAEAPLSSLPSLDILHVFIQLYSEHFHPSFPILHQATFEARSSSWLLYLVMAALGSQYSKLSTRAKIASDLVKIIHVSLLQKLYCMPAMQNDLELAQTTLLFHFTLLFGGTREGMMHLQYQRNVLVTMCRPLLVPGILFAKSWVLSNASVSGEDWSQWIIKESWKRLVYFTWLMECFQLILLDLPVIISISDLHISMPCDDDLWRCESFERWKQVRALRSDPQECPSVLSMLKMDIMDYAHINRLSDLALWISAVSVYVIDRQASQQQPLQILFSTHNIPNLRNLHSTEVVRAAGPEEDTIDVILGRFQQAVSERRHDSPICLNIAKISLIMRLLRFMKYRPLYLSSGWMARNEEVRAARQYIAELIHAKPKEARQGLLHAAHLFRIIRSQRQFDPFDSFILLMASLYIWNYDLHAVSHTPLNEGREEILRIDQTLDANLQEKWIVGTLGKRTQLHISGIGVLNGQNSMSRIFKEAVRILDHDKAWSRQANAIKRSLQQILRGGAPSFTDEESATNENAT</sequence>
<comment type="caution">
    <text evidence="12">The sequence shown here is derived from an EMBL/GenBank/DDBJ whole genome shotgun (WGS) entry which is preliminary data.</text>
</comment>
<dbReference type="GO" id="GO:0008270">
    <property type="term" value="F:zinc ion binding"/>
    <property type="evidence" value="ECO:0007669"/>
    <property type="project" value="UniProtKB-KW"/>
</dbReference>
<dbReference type="VEuPathDB" id="FungiDB:BO83DRAFT_378746"/>
<dbReference type="InterPro" id="IPR007219">
    <property type="entry name" value="XnlR_reg_dom"/>
</dbReference>
<dbReference type="InterPro" id="IPR036236">
    <property type="entry name" value="Znf_C2H2_sf"/>
</dbReference>
<dbReference type="SUPFAM" id="SSF57667">
    <property type="entry name" value="beta-beta-alpha zinc fingers"/>
    <property type="match status" value="1"/>
</dbReference>
<dbReference type="Pfam" id="PF00096">
    <property type="entry name" value="zf-C2H2"/>
    <property type="match status" value="2"/>
</dbReference>
<dbReference type="GeneID" id="37053297"/>
<feature type="domain" description="C2H2-type" evidence="11">
    <location>
        <begin position="63"/>
        <end position="85"/>
    </location>
</feature>
<organism evidence="12 13">
    <name type="scientific">Aspergillus eucalypticola (strain CBS 122712 / IBT 29274)</name>
    <dbReference type="NCBI Taxonomy" id="1448314"/>
    <lineage>
        <taxon>Eukaryota</taxon>
        <taxon>Fungi</taxon>
        <taxon>Dikarya</taxon>
        <taxon>Ascomycota</taxon>
        <taxon>Pezizomycotina</taxon>
        <taxon>Eurotiomycetes</taxon>
        <taxon>Eurotiomycetidae</taxon>
        <taxon>Eurotiales</taxon>
        <taxon>Aspergillaceae</taxon>
        <taxon>Aspergillus</taxon>
        <taxon>Aspergillus subgen. Circumdati</taxon>
    </lineage>
</organism>
<dbReference type="GO" id="GO:0006351">
    <property type="term" value="P:DNA-templated transcription"/>
    <property type="evidence" value="ECO:0007669"/>
    <property type="project" value="InterPro"/>
</dbReference>
<dbReference type="Pfam" id="PF04082">
    <property type="entry name" value="Fungal_trans"/>
    <property type="match status" value="1"/>
</dbReference>
<accession>A0A317VHY8</accession>
<keyword evidence="5" id="KW-0805">Transcription regulation</keyword>
<dbReference type="EMBL" id="MSFU01000013">
    <property type="protein sequence ID" value="PWY72801.1"/>
    <property type="molecule type" value="Genomic_DNA"/>
</dbReference>
<reference evidence="12" key="1">
    <citation type="submission" date="2016-12" db="EMBL/GenBank/DDBJ databases">
        <title>The genomes of Aspergillus section Nigri reveals drivers in fungal speciation.</title>
        <authorList>
            <consortium name="DOE Joint Genome Institute"/>
            <person name="Vesth T.C."/>
            <person name="Nybo J."/>
            <person name="Theobald S."/>
            <person name="Brandl J."/>
            <person name="Frisvad J.C."/>
            <person name="Nielsen K.F."/>
            <person name="Lyhne E.K."/>
            <person name="Kogle M.E."/>
            <person name="Kuo A."/>
            <person name="Riley R."/>
            <person name="Clum A."/>
            <person name="Nolan M."/>
            <person name="Lipzen A."/>
            <person name="Salamov A."/>
            <person name="Henrissat B."/>
            <person name="Wiebenga A."/>
            <person name="De vries R.P."/>
            <person name="Grigoriev I.V."/>
            <person name="Mortensen U.H."/>
            <person name="Andersen M.R."/>
            <person name="Baker S.E."/>
        </authorList>
    </citation>
    <scope>NUCLEOTIDE SEQUENCE</scope>
    <source>
        <strain evidence="12">CBS 122712</strain>
    </source>
</reference>
<dbReference type="InterPro" id="IPR013087">
    <property type="entry name" value="Znf_C2H2_type"/>
</dbReference>
<dbReference type="PANTHER" id="PTHR47660:SF3">
    <property type="entry name" value="FINGER DOMAIN PROTEIN, PUTATIVE (AFU_ORTHOLOGUE AFUA_4G03310)-RELATED"/>
    <property type="match status" value="1"/>
</dbReference>
<feature type="domain" description="Zn(2)-C6 fungal-type" evidence="10">
    <location>
        <begin position="102"/>
        <end position="131"/>
    </location>
</feature>
<name>A0A317VHY8_ASPEC</name>
<evidence type="ECO:0000313" key="13">
    <source>
        <dbReference type="Proteomes" id="UP000246171"/>
    </source>
</evidence>
<dbReference type="FunFam" id="3.30.160.60:FF:000100">
    <property type="entry name" value="Zinc finger 45-like"/>
    <property type="match status" value="1"/>
</dbReference>
<keyword evidence="13" id="KW-1185">Reference proteome</keyword>
<dbReference type="CDD" id="cd12148">
    <property type="entry name" value="fungal_TF_MHR"/>
    <property type="match status" value="1"/>
</dbReference>
<dbReference type="SMART" id="SM00355">
    <property type="entry name" value="ZnF_C2H2"/>
    <property type="match status" value="2"/>
</dbReference>
<dbReference type="Proteomes" id="UP000246171">
    <property type="component" value="Unassembled WGS sequence"/>
</dbReference>
<keyword evidence="8" id="KW-0539">Nucleus</keyword>
<keyword evidence="1" id="KW-0479">Metal-binding</keyword>
<protein>
    <recommendedName>
        <fullName evidence="14">C2H2 type zinc finger domain protein</fullName>
    </recommendedName>
</protein>
<evidence type="ECO:0000256" key="7">
    <source>
        <dbReference type="ARBA" id="ARBA00023163"/>
    </source>
</evidence>
<feature type="domain" description="C2H2-type" evidence="11">
    <location>
        <begin position="35"/>
        <end position="62"/>
    </location>
</feature>
<evidence type="ECO:0008006" key="14">
    <source>
        <dbReference type="Google" id="ProtNLM"/>
    </source>
</evidence>
<dbReference type="GO" id="GO:0003677">
    <property type="term" value="F:DNA binding"/>
    <property type="evidence" value="ECO:0007669"/>
    <property type="project" value="UniProtKB-KW"/>
</dbReference>
<evidence type="ECO:0000256" key="6">
    <source>
        <dbReference type="ARBA" id="ARBA00023125"/>
    </source>
</evidence>
<keyword evidence="3 9" id="KW-0863">Zinc-finger</keyword>
<dbReference type="RefSeq" id="XP_025387954.1">
    <property type="nucleotide sequence ID" value="XM_025531335.1"/>
</dbReference>
<proteinExistence type="predicted"/>
<evidence type="ECO:0000256" key="4">
    <source>
        <dbReference type="ARBA" id="ARBA00022833"/>
    </source>
</evidence>
<dbReference type="InterPro" id="IPR001138">
    <property type="entry name" value="Zn2Cys6_DnaBD"/>
</dbReference>
<dbReference type="InterPro" id="IPR036864">
    <property type="entry name" value="Zn2-C6_fun-type_DNA-bd_sf"/>
</dbReference>
<evidence type="ECO:0000256" key="3">
    <source>
        <dbReference type="ARBA" id="ARBA00022771"/>
    </source>
</evidence>